<dbReference type="Proteomes" id="UP000001870">
    <property type="component" value="Chromosome"/>
</dbReference>
<keyword evidence="1" id="KW-0175">Coiled coil</keyword>
<gene>
    <name evidence="4" type="ordered locus">MADE_1010080</name>
</gene>
<dbReference type="EMBL" id="CP001103">
    <property type="protein sequence ID" value="AEA98154.2"/>
    <property type="molecule type" value="Genomic_DNA"/>
</dbReference>
<reference evidence="4 5" key="1">
    <citation type="journal article" date="2008" name="ISME J.">
        <title>Comparative genomics of two ecotypes of the marine planktonic copiotroph Alteromonas macleodii suggests alternative lifestyles associated with different kinds of particulate organic matter.</title>
        <authorList>
            <person name="Ivars-Martinez E."/>
            <person name="Martin-Cuadrado A.B."/>
            <person name="D'Auria G."/>
            <person name="Mira A."/>
            <person name="Ferriera S."/>
            <person name="Johnson J."/>
            <person name="Friedman R."/>
            <person name="Rodriguez-Valera F."/>
        </authorList>
    </citation>
    <scope>NUCLEOTIDE SEQUENCE [LARGE SCALE GENOMIC DNA]</scope>
    <source>
        <strain evidence="5">DSM 17117 / CIP 110805 / LMG 28347 / Deep ecotype</strain>
    </source>
</reference>
<dbReference type="KEGG" id="amc:MADE_1010080"/>
<organism evidence="4 5">
    <name type="scientific">Alteromonas mediterranea (strain DSM 17117 / CIP 110805 / LMG 28347 / Deep ecotype)</name>
    <dbReference type="NCBI Taxonomy" id="1774373"/>
    <lineage>
        <taxon>Bacteria</taxon>
        <taxon>Pseudomonadati</taxon>
        <taxon>Pseudomonadota</taxon>
        <taxon>Gammaproteobacteria</taxon>
        <taxon>Alteromonadales</taxon>
        <taxon>Alteromonadaceae</taxon>
        <taxon>Alteromonas/Salinimonas group</taxon>
        <taxon>Alteromonas</taxon>
    </lineage>
</organism>
<evidence type="ECO:0000256" key="2">
    <source>
        <dbReference type="SAM" id="Phobius"/>
    </source>
</evidence>
<keyword evidence="2" id="KW-0812">Transmembrane</keyword>
<dbReference type="SMART" id="SM00974">
    <property type="entry name" value="T5orf172"/>
    <property type="match status" value="1"/>
</dbReference>
<dbReference type="HOGENOM" id="CLU_024787_2_1_6"/>
<feature type="transmembrane region" description="Helical" evidence="2">
    <location>
        <begin position="14"/>
        <end position="32"/>
    </location>
</feature>
<keyword evidence="2" id="KW-1133">Transmembrane helix</keyword>
<proteinExistence type="predicted"/>
<evidence type="ECO:0000313" key="4">
    <source>
        <dbReference type="EMBL" id="AEA98154.2"/>
    </source>
</evidence>
<dbReference type="Pfam" id="PF13455">
    <property type="entry name" value="MUG113"/>
    <property type="match status" value="1"/>
</dbReference>
<evidence type="ECO:0000313" key="5">
    <source>
        <dbReference type="Proteomes" id="UP000001870"/>
    </source>
</evidence>
<feature type="coiled-coil region" evidence="1">
    <location>
        <begin position="201"/>
        <end position="328"/>
    </location>
</feature>
<dbReference type="InterPro" id="IPR018306">
    <property type="entry name" value="Phage_T5_Orf172_DNA-bd"/>
</dbReference>
<dbReference type="AlphaFoldDB" id="F2GCU8"/>
<dbReference type="Pfam" id="PF13250">
    <property type="entry name" value="SNIPE"/>
    <property type="match status" value="1"/>
</dbReference>
<name>F2GCU8_ALTMD</name>
<sequence length="468" mass="54060">MGSIEALPSDYGHIITYALIFAVISLLVFSLLKSRELKSELNKVKSHLQDSKQRTTELLEKYQPISSIEARVTELNAESEAITSNIQTLRASYATKRKLFDELERELAVFDEKIELSTLGYYEPHFDFGTSDRFKAEITAVREQQKDMLKAKQAAVCHTEWKVNNSAREGQTMTNRALKLTLRAFNNECDAAVSNVRWNNIRRMEERLSKARDAIDKLNKSNNIQITEPYFQLKLQELRLTYEYAEKLRQEKEERAEAKRQLREEQQLIKEQEAAAREQHKYEELVAKANAKANKATGDELERLKSELEELEAQLNEARAKSERALSMAQQTKSGYVYIISNIGSFGDGVFKIGMTRRLEPLDRVRELGDASVPFTFDVHALIYSEDAPALEAELHRHFNEHRLNLVNNRKEFFRVDLAELKGKLEELKPDVDFLTDAEAQDYHQSLLITQDKIKEDNTVNRKLPEEI</sequence>
<feature type="domain" description="Bacteriophage T5 Orf172 DNA-binding" evidence="3">
    <location>
        <begin position="345"/>
        <end position="428"/>
    </location>
</feature>
<accession>F2GCU8</accession>
<reference evidence="4 5" key="2">
    <citation type="journal article" date="2015" name="Antonie Van Leeuwenhoek">
        <title>Ecophysiological diversity of a novel member of the genus Alteromonas, and description of Alteromonas mediterranea sp. nov.</title>
        <authorList>
            <person name="Ivanova E.P."/>
            <person name="Lopez-Perez M."/>
            <person name="Zabalos M."/>
            <person name="Nguyen S.H."/>
            <person name="Webb H.K."/>
            <person name="Ryan J."/>
            <person name="Lagutin K."/>
            <person name="Vyssotski M."/>
            <person name="Crawford R.J."/>
            <person name="Rodriguez-Valera F."/>
        </authorList>
    </citation>
    <scope>NUCLEOTIDE SEQUENCE [LARGE SCALE GENOMIC DNA]</scope>
    <source>
        <strain evidence="5">DSM 17117 / CIP 110805 / LMG 28347 / Deep ecotype</strain>
    </source>
</reference>
<dbReference type="RefSeq" id="WP_023559752.1">
    <property type="nucleotide sequence ID" value="NC_011138.3"/>
</dbReference>
<keyword evidence="5" id="KW-1185">Reference proteome</keyword>
<evidence type="ECO:0000256" key="1">
    <source>
        <dbReference type="SAM" id="Coils"/>
    </source>
</evidence>
<keyword evidence="2" id="KW-0472">Membrane</keyword>
<dbReference type="InterPro" id="IPR025280">
    <property type="entry name" value="SNIPE"/>
</dbReference>
<protein>
    <submittedName>
        <fullName evidence="4">ATPase</fullName>
    </submittedName>
</protein>
<evidence type="ECO:0000259" key="3">
    <source>
        <dbReference type="SMART" id="SM00974"/>
    </source>
</evidence>